<dbReference type="EnsemblPlants" id="TraesCS5D02G558000.1">
    <property type="protein sequence ID" value="TraesCS5D02G558000.1"/>
    <property type="gene ID" value="TraesCS5D02G558000"/>
</dbReference>
<evidence type="ECO:0000256" key="2">
    <source>
        <dbReference type="ARBA" id="ARBA00008536"/>
    </source>
</evidence>
<dbReference type="PROSITE" id="PS50011">
    <property type="entry name" value="PROTEIN_KINASE_DOM"/>
    <property type="match status" value="1"/>
</dbReference>
<evidence type="ECO:0000313" key="19">
    <source>
        <dbReference type="EnsemblPlants" id="TraesCS5D02G558000.1"/>
    </source>
</evidence>
<dbReference type="SMART" id="SM00220">
    <property type="entry name" value="S_TKc"/>
    <property type="match status" value="1"/>
</dbReference>
<dbReference type="Gene3D" id="1.10.510.10">
    <property type="entry name" value="Transferase(Phosphotransferase) domain 1"/>
    <property type="match status" value="1"/>
</dbReference>
<dbReference type="InterPro" id="IPR008271">
    <property type="entry name" value="Ser/Thr_kinase_AS"/>
</dbReference>
<dbReference type="PaxDb" id="4565-Traes_5DL_3DEB057E7.1"/>
<dbReference type="SMR" id="A0A3B6N1T8"/>
<comment type="similarity">
    <text evidence="3">In the C-terminal section; belongs to the protein kinase superfamily. Ser/Thr protein kinase family.</text>
</comment>
<reference evidence="19" key="1">
    <citation type="submission" date="2018-08" db="EMBL/GenBank/DDBJ databases">
        <authorList>
            <person name="Rossello M."/>
        </authorList>
    </citation>
    <scope>NUCLEOTIDE SEQUENCE [LARGE SCALE GENOMIC DNA]</scope>
    <source>
        <strain evidence="19">cv. Chinese Spring</strain>
    </source>
</reference>
<evidence type="ECO:0000256" key="9">
    <source>
        <dbReference type="ARBA" id="ARBA00022777"/>
    </source>
</evidence>
<reference evidence="19" key="2">
    <citation type="submission" date="2018-10" db="UniProtKB">
        <authorList>
            <consortium name="EnsemblPlants"/>
        </authorList>
    </citation>
    <scope>IDENTIFICATION</scope>
</reference>
<dbReference type="Pfam" id="PF14380">
    <property type="entry name" value="WAK_assoc"/>
    <property type="match status" value="1"/>
</dbReference>
<dbReference type="Pfam" id="PF00069">
    <property type="entry name" value="Pkinase"/>
    <property type="match status" value="1"/>
</dbReference>
<proteinExistence type="inferred from homology"/>
<evidence type="ECO:0000256" key="6">
    <source>
        <dbReference type="ARBA" id="ARBA00022692"/>
    </source>
</evidence>
<dbReference type="Gramene" id="TraesCLE_scaffold_042876_01G000300.1">
    <property type="protein sequence ID" value="TraesCLE_scaffold_042876_01G000300.1"/>
    <property type="gene ID" value="TraesCLE_scaffold_042876_01G000300"/>
</dbReference>
<accession>A0A3B6N1T8</accession>
<keyword evidence="20" id="KW-1185">Reference proteome</keyword>
<dbReference type="InterPro" id="IPR017441">
    <property type="entry name" value="Protein_kinase_ATP_BS"/>
</dbReference>
<dbReference type="AlphaFoldDB" id="A0A3B6N1T8"/>
<keyword evidence="11 16" id="KW-1133">Transmembrane helix</keyword>
<evidence type="ECO:0000256" key="15">
    <source>
        <dbReference type="PROSITE-ProRule" id="PRU10141"/>
    </source>
</evidence>
<keyword evidence="12 16" id="KW-0472">Membrane</keyword>
<dbReference type="Pfam" id="PF13947">
    <property type="entry name" value="GUB_WAK_bind"/>
    <property type="match status" value="1"/>
</dbReference>
<feature type="binding site" evidence="15">
    <location>
        <position position="387"/>
    </location>
    <ligand>
        <name>ATP</name>
        <dbReference type="ChEBI" id="CHEBI:30616"/>
    </ligand>
</feature>
<evidence type="ECO:0000256" key="4">
    <source>
        <dbReference type="ARBA" id="ARBA00022475"/>
    </source>
</evidence>
<dbReference type="InterPro" id="IPR050528">
    <property type="entry name" value="L-type_Lectin-RKs"/>
</dbReference>
<evidence type="ECO:0000256" key="14">
    <source>
        <dbReference type="ARBA" id="ARBA00023180"/>
    </source>
</evidence>
<dbReference type="Gene3D" id="3.30.200.20">
    <property type="entry name" value="Phosphorylase Kinase, domain 1"/>
    <property type="match status" value="1"/>
</dbReference>
<keyword evidence="4" id="KW-1003">Cell membrane</keyword>
<dbReference type="GO" id="GO:0005524">
    <property type="term" value="F:ATP binding"/>
    <property type="evidence" value="ECO:0007669"/>
    <property type="project" value="UniProtKB-UniRule"/>
</dbReference>
<keyword evidence="6 16" id="KW-0812">Transmembrane</keyword>
<dbReference type="GO" id="GO:0004672">
    <property type="term" value="F:protein kinase activity"/>
    <property type="evidence" value="ECO:0007669"/>
    <property type="project" value="InterPro"/>
</dbReference>
<dbReference type="Gramene" id="TraesCS5D03G1227400.1">
    <property type="protein sequence ID" value="TraesCS5D03G1227400.1.CDS"/>
    <property type="gene ID" value="TraesCS5D03G1227400"/>
</dbReference>
<keyword evidence="9" id="KW-0418">Kinase</keyword>
<keyword evidence="13" id="KW-0675">Receptor</keyword>
<dbReference type="GO" id="GO:0002229">
    <property type="term" value="P:defense response to oomycetes"/>
    <property type="evidence" value="ECO:0007669"/>
    <property type="project" value="UniProtKB-ARBA"/>
</dbReference>
<dbReference type="PROSITE" id="PS00107">
    <property type="entry name" value="PROTEIN_KINASE_ATP"/>
    <property type="match status" value="1"/>
</dbReference>
<feature type="domain" description="Protein kinase" evidence="18">
    <location>
        <begin position="358"/>
        <end position="636"/>
    </location>
</feature>
<feature type="signal peptide" evidence="17">
    <location>
        <begin position="1"/>
        <end position="18"/>
    </location>
</feature>
<dbReference type="Gramene" id="TraesROB_scaffold_006886_01G001200.1">
    <property type="protein sequence ID" value="TraesROB_scaffold_006886_01G001200.1"/>
    <property type="gene ID" value="TraesROB_scaffold_006886_01G001200"/>
</dbReference>
<organism evidence="19">
    <name type="scientific">Triticum aestivum</name>
    <name type="common">Wheat</name>
    <dbReference type="NCBI Taxonomy" id="4565"/>
    <lineage>
        <taxon>Eukaryota</taxon>
        <taxon>Viridiplantae</taxon>
        <taxon>Streptophyta</taxon>
        <taxon>Embryophyta</taxon>
        <taxon>Tracheophyta</taxon>
        <taxon>Spermatophyta</taxon>
        <taxon>Magnoliopsida</taxon>
        <taxon>Liliopsida</taxon>
        <taxon>Poales</taxon>
        <taxon>Poaceae</taxon>
        <taxon>BOP clade</taxon>
        <taxon>Pooideae</taxon>
        <taxon>Triticodae</taxon>
        <taxon>Triticeae</taxon>
        <taxon>Triticinae</taxon>
        <taxon>Triticum</taxon>
    </lineage>
</organism>
<sequence>MCHQLLLILLLSATTSHGDSSDDTYYDTSMCLNQPSTCGNVSISYPFYLSRETKDLKGNADSYCGYPGLGILCDDDKPVLQLNGTANYTVKSIERALAWVSLADDGSPCPRPRVDRNVTLQQGSWLYFSDRTVEYIVFFINCNFNSSTFYQPININPISCRSFDAGPGSSFVLPDDGVPSGDWPQACNQVIQLPVHKEPINYADPGWTNTGYAKLLRQQFQLGWNDSGKPQACIKCEGSKGGCGHNPTGDFIGCLCQDGRIHSAYCDSTEDASRSKHKLLVAVLTSVGCIMFLLSLCMAVCILFCRRRRQNTMKKTKRTLKAVTTLFRGELVDQELDLGVAGPRRFSYNELAAVTDNFSDDRALGRGGFGSVYRGFMSDMNREVAIKRVSETSRQGWKEFVSEVRIISRLRHRNLVQLIGWCHGGDQLLLVYDLMHNGSLDTHLYGSDFMLTWAIRYEIVLGVGSALLYLHQDMEQRVVHRDIKPSNIMLDSSFTAKLGDFGLARLISDGRRSHTTGIAGTMGYIDPESVLAGRASVESDVYSFGVVLLEVASGKRPAQVQEDGDVIHLVQWVWDLYGTGSILDAADERLRGEFTGGEMERVMVVGLWCGHPDRGMRPSIRQAMNVLRFEAPLPSLPARMPVATYGPPTNTLSSGTLVLSSVSGR</sequence>
<evidence type="ECO:0000259" key="18">
    <source>
        <dbReference type="PROSITE" id="PS50011"/>
    </source>
</evidence>
<dbReference type="CDD" id="cd14066">
    <property type="entry name" value="STKc_IRAK"/>
    <property type="match status" value="1"/>
</dbReference>
<dbReference type="InterPro" id="IPR025287">
    <property type="entry name" value="WAK_GUB"/>
</dbReference>
<dbReference type="InterPro" id="IPR032872">
    <property type="entry name" value="WAK_assoc_C"/>
</dbReference>
<evidence type="ECO:0000256" key="17">
    <source>
        <dbReference type="SAM" id="SignalP"/>
    </source>
</evidence>
<feature type="transmembrane region" description="Helical" evidence="16">
    <location>
        <begin position="415"/>
        <end position="434"/>
    </location>
</feature>
<evidence type="ECO:0000256" key="8">
    <source>
        <dbReference type="ARBA" id="ARBA00022741"/>
    </source>
</evidence>
<comment type="subcellular location">
    <subcellularLocation>
        <location evidence="1">Cell membrane</location>
        <topology evidence="1">Single-pass type I membrane protein</topology>
    </subcellularLocation>
</comment>
<dbReference type="InterPro" id="IPR000719">
    <property type="entry name" value="Prot_kinase_dom"/>
</dbReference>
<evidence type="ECO:0000256" key="16">
    <source>
        <dbReference type="SAM" id="Phobius"/>
    </source>
</evidence>
<dbReference type="Proteomes" id="UP000019116">
    <property type="component" value="Chromosome 5D"/>
</dbReference>
<evidence type="ECO:0000256" key="10">
    <source>
        <dbReference type="ARBA" id="ARBA00022840"/>
    </source>
</evidence>
<dbReference type="InterPro" id="IPR011009">
    <property type="entry name" value="Kinase-like_dom_sf"/>
</dbReference>
<dbReference type="FunFam" id="1.10.510.10:FF:000240">
    <property type="entry name" value="Lectin-domain containing receptor kinase A4.3"/>
    <property type="match status" value="1"/>
</dbReference>
<feature type="transmembrane region" description="Helical" evidence="16">
    <location>
        <begin position="279"/>
        <end position="305"/>
    </location>
</feature>
<gene>
    <name evidence="19" type="primary">LOC123121257</name>
</gene>
<dbReference type="PROSITE" id="PS00108">
    <property type="entry name" value="PROTEIN_KINASE_ST"/>
    <property type="match status" value="1"/>
</dbReference>
<feature type="chain" id="PRO_5043178091" description="Protein kinase domain-containing protein" evidence="17">
    <location>
        <begin position="19"/>
        <end position="665"/>
    </location>
</feature>
<evidence type="ECO:0000256" key="7">
    <source>
        <dbReference type="ARBA" id="ARBA00022729"/>
    </source>
</evidence>
<keyword evidence="14" id="KW-0325">Glycoprotein</keyword>
<dbReference type="FunFam" id="3.30.200.20:FF:000168">
    <property type="entry name" value="L-type lectin-domain containing receptor kinase IX.1"/>
    <property type="match status" value="1"/>
</dbReference>
<evidence type="ECO:0000256" key="11">
    <source>
        <dbReference type="ARBA" id="ARBA00022989"/>
    </source>
</evidence>
<evidence type="ECO:0000256" key="3">
    <source>
        <dbReference type="ARBA" id="ARBA00010217"/>
    </source>
</evidence>
<evidence type="ECO:0000256" key="1">
    <source>
        <dbReference type="ARBA" id="ARBA00004251"/>
    </source>
</evidence>
<feature type="transmembrane region" description="Helical" evidence="16">
    <location>
        <begin position="454"/>
        <end position="471"/>
    </location>
</feature>
<keyword evidence="7 17" id="KW-0732">Signal</keyword>
<evidence type="ECO:0000256" key="13">
    <source>
        <dbReference type="ARBA" id="ARBA00023170"/>
    </source>
</evidence>
<evidence type="ECO:0000256" key="12">
    <source>
        <dbReference type="ARBA" id="ARBA00023136"/>
    </source>
</evidence>
<name>A0A3B6N1T8_WHEAT</name>
<dbReference type="GO" id="GO:0030247">
    <property type="term" value="F:polysaccharide binding"/>
    <property type="evidence" value="ECO:0007669"/>
    <property type="project" value="InterPro"/>
</dbReference>
<dbReference type="GO" id="GO:0005886">
    <property type="term" value="C:plasma membrane"/>
    <property type="evidence" value="ECO:0000318"/>
    <property type="project" value="GO_Central"/>
</dbReference>
<dbReference type="OrthoDB" id="1935106at2759"/>
<keyword evidence="10 15" id="KW-0067">ATP-binding</keyword>
<dbReference type="STRING" id="4565.A0A3B6N1T8"/>
<keyword evidence="8 15" id="KW-0547">Nucleotide-binding</keyword>
<dbReference type="SUPFAM" id="SSF56112">
    <property type="entry name" value="Protein kinase-like (PK-like)"/>
    <property type="match status" value="1"/>
</dbReference>
<dbReference type="Gramene" id="TraesCS5D02G558000.1">
    <property type="protein sequence ID" value="TraesCS5D02G558000.1"/>
    <property type="gene ID" value="TraesCS5D02G558000"/>
</dbReference>
<evidence type="ECO:0000256" key="5">
    <source>
        <dbReference type="ARBA" id="ARBA00022679"/>
    </source>
</evidence>
<dbReference type="PANTHER" id="PTHR27007">
    <property type="match status" value="1"/>
</dbReference>
<keyword evidence="5" id="KW-0808">Transferase</keyword>
<dbReference type="Gramene" id="TraesLDM5D03G03235190.1">
    <property type="protein sequence ID" value="TraesLDM5D03G03235190.1"/>
    <property type="gene ID" value="TraesLDM5D03G03235190"/>
</dbReference>
<comment type="similarity">
    <text evidence="2">In the N-terminal section; belongs to the leguminous lectin family.</text>
</comment>
<evidence type="ECO:0000313" key="20">
    <source>
        <dbReference type="Proteomes" id="UP000019116"/>
    </source>
</evidence>
<protein>
    <recommendedName>
        <fullName evidence="18">Protein kinase domain-containing protein</fullName>
    </recommendedName>
</protein>